<reference evidence="3" key="1">
    <citation type="submission" date="2020-12" db="EMBL/GenBank/DDBJ databases">
        <title>Desulfobium dissulfuricans gen. nov., sp. nov., a novel mesophilic, sulfate-reducing bacterium isolated from a deep-sea hydrothermal vent.</title>
        <authorList>
            <person name="Hashimoto Y."/>
            <person name="Tame A."/>
            <person name="Sawayama S."/>
            <person name="Miyazaki J."/>
            <person name="Takai K."/>
            <person name="Nakagawa S."/>
        </authorList>
    </citation>
    <scope>NUCLEOTIDE SEQUENCE</scope>
    <source>
        <strain evidence="3">GF1</strain>
    </source>
</reference>
<dbReference type="InterPro" id="IPR002767">
    <property type="entry name" value="Thiamine_BP"/>
</dbReference>
<dbReference type="GO" id="GO:0005829">
    <property type="term" value="C:cytosol"/>
    <property type="evidence" value="ECO:0007669"/>
    <property type="project" value="TreeGrafter"/>
</dbReference>
<accession>A0A915U4D3</accession>
<protein>
    <recommendedName>
        <fullName evidence="2">Thiamine-binding protein domain-containing protein</fullName>
    </recommendedName>
</protein>
<evidence type="ECO:0000259" key="2">
    <source>
        <dbReference type="Pfam" id="PF01910"/>
    </source>
</evidence>
<dbReference type="AlphaFoldDB" id="A0A915U4D3"/>
<evidence type="ECO:0000313" key="3">
    <source>
        <dbReference type="EMBL" id="BCO10712.1"/>
    </source>
</evidence>
<proteinExistence type="inferred from homology"/>
<keyword evidence="4" id="KW-1185">Reference proteome</keyword>
<dbReference type="Proteomes" id="UP001063350">
    <property type="component" value="Chromosome"/>
</dbReference>
<dbReference type="RefSeq" id="WP_267927432.1">
    <property type="nucleotide sequence ID" value="NZ_AP024233.1"/>
</dbReference>
<dbReference type="InterPro" id="IPR051614">
    <property type="entry name" value="UPF0045_domain"/>
</dbReference>
<feature type="domain" description="Thiamine-binding protein" evidence="2">
    <location>
        <begin position="4"/>
        <end position="94"/>
    </location>
</feature>
<dbReference type="Gene3D" id="3.30.70.930">
    <property type="match status" value="1"/>
</dbReference>
<dbReference type="SUPFAM" id="SSF89957">
    <property type="entry name" value="MTH1187/YkoF-like"/>
    <property type="match status" value="1"/>
</dbReference>
<dbReference type="KEGG" id="ddu:GF1_30880"/>
<organism evidence="3 4">
    <name type="scientific">Desulfolithobacter dissulfuricans</name>
    <dbReference type="NCBI Taxonomy" id="2795293"/>
    <lineage>
        <taxon>Bacteria</taxon>
        <taxon>Pseudomonadati</taxon>
        <taxon>Thermodesulfobacteriota</taxon>
        <taxon>Desulfobulbia</taxon>
        <taxon>Desulfobulbales</taxon>
        <taxon>Desulfobulbaceae</taxon>
        <taxon>Desulfolithobacter</taxon>
    </lineage>
</organism>
<dbReference type="Pfam" id="PF01910">
    <property type="entry name" value="Thiamine_BP"/>
    <property type="match status" value="1"/>
</dbReference>
<evidence type="ECO:0000313" key="4">
    <source>
        <dbReference type="Proteomes" id="UP001063350"/>
    </source>
</evidence>
<name>A0A915U4D3_9BACT</name>
<gene>
    <name evidence="3" type="ORF">GF1_30880</name>
</gene>
<dbReference type="PANTHER" id="PTHR33777:SF1">
    <property type="entry name" value="UPF0045 PROTEIN ECM15"/>
    <property type="match status" value="1"/>
</dbReference>
<sequence length="103" mass="11620">MALMQITIIPLGTGTPSVGDYVADVVQLLEDKEIPYVLNDMGTVIKGEVHELLELAGQLHELPFISGVERVVTQIVLDDRRDVQRTLGDKQRAVRRRLEERSR</sequence>
<dbReference type="InterPro" id="IPR029756">
    <property type="entry name" value="MTH1187/YkoF-like"/>
</dbReference>
<dbReference type="NCBIfam" id="TIGR00106">
    <property type="entry name" value="MTH1187 family thiamine-binding protein"/>
    <property type="match status" value="1"/>
</dbReference>
<comment type="similarity">
    <text evidence="1">Belongs to the UPF0045 family.</text>
</comment>
<dbReference type="EMBL" id="AP024233">
    <property type="protein sequence ID" value="BCO10712.1"/>
    <property type="molecule type" value="Genomic_DNA"/>
</dbReference>
<dbReference type="PANTHER" id="PTHR33777">
    <property type="entry name" value="UPF0045 PROTEIN ECM15"/>
    <property type="match status" value="1"/>
</dbReference>
<evidence type="ECO:0000256" key="1">
    <source>
        <dbReference type="ARBA" id="ARBA00010272"/>
    </source>
</evidence>